<name>A0AAV0VMA8_9HEMI</name>
<proteinExistence type="predicted"/>
<comment type="caution">
    <text evidence="2">The sequence shown here is derived from an EMBL/GenBank/DDBJ whole genome shotgun (WGS) entry which is preliminary data.</text>
</comment>
<evidence type="ECO:0000256" key="1">
    <source>
        <dbReference type="SAM" id="MobiDB-lite"/>
    </source>
</evidence>
<dbReference type="Proteomes" id="UP001160148">
    <property type="component" value="Unassembled WGS sequence"/>
</dbReference>
<dbReference type="AlphaFoldDB" id="A0AAV0VMA8"/>
<dbReference type="EMBL" id="CARXXK010000001">
    <property type="protein sequence ID" value="CAI6344332.1"/>
    <property type="molecule type" value="Genomic_DNA"/>
</dbReference>
<reference evidence="2 3" key="1">
    <citation type="submission" date="2023-01" db="EMBL/GenBank/DDBJ databases">
        <authorList>
            <person name="Whitehead M."/>
        </authorList>
    </citation>
    <scope>NUCLEOTIDE SEQUENCE [LARGE SCALE GENOMIC DNA]</scope>
</reference>
<accession>A0AAV0VMA8</accession>
<organism evidence="2 3">
    <name type="scientific">Macrosiphum euphorbiae</name>
    <name type="common">potato aphid</name>
    <dbReference type="NCBI Taxonomy" id="13131"/>
    <lineage>
        <taxon>Eukaryota</taxon>
        <taxon>Metazoa</taxon>
        <taxon>Ecdysozoa</taxon>
        <taxon>Arthropoda</taxon>
        <taxon>Hexapoda</taxon>
        <taxon>Insecta</taxon>
        <taxon>Pterygota</taxon>
        <taxon>Neoptera</taxon>
        <taxon>Paraneoptera</taxon>
        <taxon>Hemiptera</taxon>
        <taxon>Sternorrhyncha</taxon>
        <taxon>Aphidomorpha</taxon>
        <taxon>Aphidoidea</taxon>
        <taxon>Aphididae</taxon>
        <taxon>Macrosiphini</taxon>
        <taxon>Macrosiphum</taxon>
    </lineage>
</organism>
<feature type="region of interest" description="Disordered" evidence="1">
    <location>
        <begin position="1"/>
        <end position="30"/>
    </location>
</feature>
<evidence type="ECO:0000313" key="3">
    <source>
        <dbReference type="Proteomes" id="UP001160148"/>
    </source>
</evidence>
<feature type="compositionally biased region" description="Low complexity" evidence="1">
    <location>
        <begin position="1"/>
        <end position="17"/>
    </location>
</feature>
<sequence>MHPWVVQGTGATPTTGVVPPPPAHPRVSKNSVLPNGSCTVVRPLVSVRSAVVIAAWSLVSPTPYRDLILKIAEMFCPFSSGRPGSAAPPRANVTQTEQQRPLNLKHLSAAVRTLTSPPNDVIYSAFKSIVEQTECPAYSKIL</sequence>
<evidence type="ECO:0000313" key="2">
    <source>
        <dbReference type="EMBL" id="CAI6344332.1"/>
    </source>
</evidence>
<gene>
    <name evidence="2" type="ORF">MEUPH1_LOCUS1478</name>
</gene>
<protein>
    <submittedName>
        <fullName evidence="2">Uncharacterized protein</fullName>
    </submittedName>
</protein>
<keyword evidence="3" id="KW-1185">Reference proteome</keyword>